<evidence type="ECO:0000256" key="4">
    <source>
        <dbReference type="ARBA" id="ARBA00022833"/>
    </source>
</evidence>
<comment type="similarity">
    <text evidence="6">Belongs to the inorganic carbon transporter (TC 9.A.2) DabA family.</text>
</comment>
<evidence type="ECO:0000256" key="1">
    <source>
        <dbReference type="ARBA" id="ARBA00022448"/>
    </source>
</evidence>
<dbReference type="PANTHER" id="PTHR38344">
    <property type="entry name" value="UPF0753 PROTEIN AQ_863"/>
    <property type="match status" value="1"/>
</dbReference>
<feature type="binding site" evidence="6">
    <location>
        <position position="559"/>
    </location>
    <ligand>
        <name>Zn(2+)</name>
        <dbReference type="ChEBI" id="CHEBI:29105"/>
    </ligand>
</feature>
<evidence type="ECO:0000313" key="7">
    <source>
        <dbReference type="EMBL" id="REG91000.1"/>
    </source>
</evidence>
<dbReference type="GO" id="GO:0008270">
    <property type="term" value="F:zinc ion binding"/>
    <property type="evidence" value="ECO:0007669"/>
    <property type="project" value="UniProtKB-UniRule"/>
</dbReference>
<evidence type="ECO:0000256" key="6">
    <source>
        <dbReference type="HAMAP-Rule" id="MF_01871"/>
    </source>
</evidence>
<comment type="subunit">
    <text evidence="6">Forms a complex with DabB.</text>
</comment>
<dbReference type="RefSeq" id="WP_240510797.1">
    <property type="nucleotide sequence ID" value="NZ_MSSW01000002.1"/>
</dbReference>
<gene>
    <name evidence="6" type="primary">dabA</name>
    <name evidence="7" type="ORF">C8N25_105109</name>
</gene>
<evidence type="ECO:0000256" key="2">
    <source>
        <dbReference type="ARBA" id="ARBA00022475"/>
    </source>
</evidence>
<dbReference type="Proteomes" id="UP000256405">
    <property type="component" value="Unassembled WGS sequence"/>
</dbReference>
<protein>
    <recommendedName>
        <fullName evidence="6">Probable inorganic carbon transporter subunit DabA</fullName>
    </recommendedName>
</protein>
<keyword evidence="5 6" id="KW-0472">Membrane</keyword>
<keyword evidence="8" id="KW-1185">Reference proteome</keyword>
<proteinExistence type="inferred from homology"/>
<accession>A0A3E0E043</accession>
<feature type="binding site" evidence="6">
    <location>
        <position position="364"/>
    </location>
    <ligand>
        <name>Zn(2+)</name>
        <dbReference type="ChEBI" id="CHEBI:29105"/>
    </ligand>
</feature>
<comment type="subcellular location">
    <subcellularLocation>
        <location evidence="6">Cell membrane</location>
        <topology evidence="6">Peripheral membrane protein</topology>
    </subcellularLocation>
</comment>
<name>A0A3E0E043_9BACT</name>
<dbReference type="Pfam" id="PF10070">
    <property type="entry name" value="DabA"/>
    <property type="match status" value="1"/>
</dbReference>
<dbReference type="GO" id="GO:0005886">
    <property type="term" value="C:plasma membrane"/>
    <property type="evidence" value="ECO:0007669"/>
    <property type="project" value="UniProtKB-SubCell"/>
</dbReference>
<evidence type="ECO:0000313" key="8">
    <source>
        <dbReference type="Proteomes" id="UP000256405"/>
    </source>
</evidence>
<reference evidence="7 8" key="1">
    <citation type="submission" date="2018-08" db="EMBL/GenBank/DDBJ databases">
        <title>Genomic Encyclopedia of Archaeal and Bacterial Type Strains, Phase II (KMG-II): from individual species to whole genera.</title>
        <authorList>
            <person name="Goeker M."/>
        </authorList>
    </citation>
    <scope>NUCLEOTIDE SEQUENCE [LARGE SCALE GENOMIC DNA]</scope>
    <source>
        <strain evidence="7 8">DSM 15986</strain>
    </source>
</reference>
<dbReference type="EMBL" id="QUNF01000005">
    <property type="protein sequence ID" value="REG91000.1"/>
    <property type="molecule type" value="Genomic_DNA"/>
</dbReference>
<evidence type="ECO:0000256" key="3">
    <source>
        <dbReference type="ARBA" id="ARBA00022723"/>
    </source>
</evidence>
<feature type="binding site" evidence="6">
    <location>
        <position position="362"/>
    </location>
    <ligand>
        <name>Zn(2+)</name>
        <dbReference type="ChEBI" id="CHEBI:29105"/>
    </ligand>
</feature>
<comment type="function">
    <text evidence="6">Part of an energy-coupled inorganic carbon pump.</text>
</comment>
<dbReference type="PANTHER" id="PTHR38344:SF1">
    <property type="entry name" value="INORGANIC CARBON TRANSPORTER SUBUNIT DABA-RELATED"/>
    <property type="match status" value="1"/>
</dbReference>
<feature type="binding site" evidence="6">
    <location>
        <position position="544"/>
    </location>
    <ligand>
        <name>Zn(2+)</name>
        <dbReference type="ChEBI" id="CHEBI:29105"/>
    </ligand>
</feature>
<comment type="cofactor">
    <cofactor evidence="6">
        <name>Zn(2+)</name>
        <dbReference type="ChEBI" id="CHEBI:29105"/>
    </cofactor>
</comment>
<keyword evidence="4 6" id="KW-0862">Zinc</keyword>
<evidence type="ECO:0000256" key="5">
    <source>
        <dbReference type="ARBA" id="ARBA00023136"/>
    </source>
</evidence>
<keyword evidence="1 6" id="KW-0813">Transport</keyword>
<organism evidence="7 8">
    <name type="scientific">Algoriphagus antarcticus</name>
    <dbReference type="NCBI Taxonomy" id="238540"/>
    <lineage>
        <taxon>Bacteria</taxon>
        <taxon>Pseudomonadati</taxon>
        <taxon>Bacteroidota</taxon>
        <taxon>Cytophagia</taxon>
        <taxon>Cytophagales</taxon>
        <taxon>Cyclobacteriaceae</taxon>
        <taxon>Algoriphagus</taxon>
    </lineage>
</organism>
<sequence>MSTTHNLNQFKDRQMIKNNVSKQNYFESLDSKQEILVDTLREACKKIAPVWPLENFVAVNPYLGFAHKKFENVAQELAAAGGIQMTLDTSFYLQKLKEGKITNQDIAQILSKKGRKTDVNKFIKNLEKNLDSIEVTKTIASVADIATVVTNKDWNRFATSRVSLWAASYFDNGQAIWSAANQEEDLFSAWKNEAQIDRTPELMGLRDFRKAVKSLPNHPVEATQVALEQLGIPIEHAALYLHRLLLRVGGWSAYAARLDWDNELYGGKDGKLIQFLAVLICWEVCILKSLTNSELNHQWNDAKLTFSQTIIQEELNQHLTQNLILQEAFDLATQRNILAKFAKVKPSTVEKSGQPQVQAVFCIDVRSEVFRRNLELVDSSIETLGFAGFFAFPIKYVPIGHEEGEAQCPVLLKTGPTIMEQLSDQKEHQKALTARVLNRQVQQVWKSFRSGAVTCFSFVSPMGLSYLPKIFTDSFGLTRPVPHPDKEGLSQEVYDEKNISLKVARHGNETVGIPLEQQIQMAKNALKAMSLADDLGRLVLIVGHGSSTVNNPHATGYDCGACGGHSGEANARVAAAVLNSREVRAGLLAEKIFIPTNTIFLACLHDTTTDEVSIYNEKDIPKERIEELVTLKRSLELAGHTARTERSLRMSTENKSNIDKMIIGRSKDWSQTRPEWGLAGCSAFIVAPRKRTIGINLEGKSFLHSYEWEKDQGFSVLELIMTAPMVVTSWINLQYYGSTVDNKNFGSGNKTLHNVTAGLGVLEGYSGDLRVGLPLQAIHDGEKYQHEPQKLNVIIEAPIEAMNGILEKHQGVRDLCDNGWIYLLAMDSEGKVSYRYTGALSWESTDELAA</sequence>
<comment type="caution">
    <text evidence="7">The sequence shown here is derived from an EMBL/GenBank/DDBJ whole genome shotgun (WGS) entry which is preliminary data.</text>
</comment>
<keyword evidence="2 6" id="KW-1003">Cell membrane</keyword>
<keyword evidence="3 6" id="KW-0479">Metal-binding</keyword>
<dbReference type="InterPro" id="IPR018752">
    <property type="entry name" value="DabA"/>
</dbReference>
<dbReference type="AlphaFoldDB" id="A0A3E0E043"/>
<dbReference type="HAMAP" id="MF_01871">
    <property type="entry name" value="DabA"/>
    <property type="match status" value="1"/>
</dbReference>